<dbReference type="AlphaFoldDB" id="L1L544"/>
<evidence type="ECO:0000313" key="2">
    <source>
        <dbReference type="EMBL" id="EKX67723.1"/>
    </source>
</evidence>
<feature type="compositionally biased region" description="Basic and acidic residues" evidence="1">
    <location>
        <begin position="1"/>
        <end position="15"/>
    </location>
</feature>
<organism evidence="2 3">
    <name type="scientific">Streptomyces ipomoeae 91-03</name>
    <dbReference type="NCBI Taxonomy" id="698759"/>
    <lineage>
        <taxon>Bacteria</taxon>
        <taxon>Bacillati</taxon>
        <taxon>Actinomycetota</taxon>
        <taxon>Actinomycetes</taxon>
        <taxon>Kitasatosporales</taxon>
        <taxon>Streptomycetaceae</taxon>
        <taxon>Streptomyces</taxon>
    </lineage>
</organism>
<proteinExistence type="predicted"/>
<evidence type="ECO:0000313" key="3">
    <source>
        <dbReference type="Proteomes" id="UP000010411"/>
    </source>
</evidence>
<gene>
    <name evidence="2" type="ORF">STRIP9103_05980</name>
</gene>
<comment type="caution">
    <text evidence="2">The sequence shown here is derived from an EMBL/GenBank/DDBJ whole genome shotgun (WGS) entry which is preliminary data.</text>
</comment>
<reference evidence="2 3" key="1">
    <citation type="submission" date="2012-11" db="EMBL/GenBank/DDBJ databases">
        <authorList>
            <person name="Huguet-Tapia J.C."/>
            <person name="Durkin A.S."/>
            <person name="Pettis G.S."/>
            <person name="Badger J.H."/>
        </authorList>
    </citation>
    <scope>NUCLEOTIDE SEQUENCE [LARGE SCALE GENOMIC DNA]</scope>
    <source>
        <strain evidence="2 3">91-03</strain>
    </source>
</reference>
<keyword evidence="3" id="KW-1185">Reference proteome</keyword>
<name>L1L544_9ACTN</name>
<sequence>MLERRTGLGKRDGEPARTVAGRSLKGPWTVCERAMDKSRETDLGERPWGV</sequence>
<dbReference type="Proteomes" id="UP000010411">
    <property type="component" value="Unassembled WGS sequence"/>
</dbReference>
<feature type="region of interest" description="Disordered" evidence="1">
    <location>
        <begin position="1"/>
        <end position="23"/>
    </location>
</feature>
<protein>
    <submittedName>
        <fullName evidence="2">Uncharacterized protein</fullName>
    </submittedName>
</protein>
<evidence type="ECO:0000256" key="1">
    <source>
        <dbReference type="SAM" id="MobiDB-lite"/>
    </source>
</evidence>
<dbReference type="EMBL" id="AEJC01000125">
    <property type="protein sequence ID" value="EKX67723.1"/>
    <property type="molecule type" value="Genomic_DNA"/>
</dbReference>
<accession>L1L544</accession>